<feature type="compositionally biased region" description="Basic and acidic residues" evidence="1">
    <location>
        <begin position="1"/>
        <end position="11"/>
    </location>
</feature>
<gene>
    <name evidence="2" type="ORF">CFAM422_000630</name>
</gene>
<dbReference type="Proteomes" id="UP000801864">
    <property type="component" value="Unassembled WGS sequence"/>
</dbReference>
<dbReference type="EMBL" id="QLNT01000001">
    <property type="protein sequence ID" value="KAF3077588.1"/>
    <property type="molecule type" value="Genomic_DNA"/>
</dbReference>
<evidence type="ECO:0000256" key="1">
    <source>
        <dbReference type="SAM" id="MobiDB-lite"/>
    </source>
</evidence>
<name>A0A9P4XS90_9HYPO</name>
<protein>
    <submittedName>
        <fullName evidence="2">Uncharacterized protein</fullName>
    </submittedName>
</protein>
<accession>A0A9P4XS90</accession>
<sequence>MLLLPRLRDSVESPPWQRRTRSAVEEGEARGIVSQYELQYRVRNALNKPRESAQRSYSCECVLRLSMTSRYVRRAEKQSFSHAKPAARSTK</sequence>
<feature type="region of interest" description="Disordered" evidence="1">
    <location>
        <begin position="1"/>
        <end position="24"/>
    </location>
</feature>
<dbReference type="AlphaFoldDB" id="A0A9P4XS90"/>
<comment type="caution">
    <text evidence="2">The sequence shown here is derived from an EMBL/GenBank/DDBJ whole genome shotgun (WGS) entry which is preliminary data.</text>
</comment>
<evidence type="ECO:0000313" key="2">
    <source>
        <dbReference type="EMBL" id="KAF3077588.1"/>
    </source>
</evidence>
<reference evidence="2 3" key="1">
    <citation type="submission" date="2018-06" db="EMBL/GenBank/DDBJ databases">
        <title>Genome analysis of cellulolytic fungus Trichoderma lentiforme CFAM-422.</title>
        <authorList>
            <person name="Steindorff A.S."/>
            <person name="Formighieri E.F."/>
            <person name="Midorikawa G.E.O."/>
            <person name="Tamietti M.S."/>
            <person name="Ramos E.Z."/>
            <person name="Silva A.S."/>
            <person name="Bon E.P.S."/>
            <person name="Mendes T.D."/>
            <person name="Damaso M.C.T."/>
            <person name="Favaro L.C.L."/>
        </authorList>
    </citation>
    <scope>NUCLEOTIDE SEQUENCE [LARGE SCALE GENOMIC DNA]</scope>
    <source>
        <strain evidence="2 3">CFAM-422</strain>
    </source>
</reference>
<keyword evidence="3" id="KW-1185">Reference proteome</keyword>
<proteinExistence type="predicted"/>
<organism evidence="2 3">
    <name type="scientific">Trichoderma lentiforme</name>
    <dbReference type="NCBI Taxonomy" id="1567552"/>
    <lineage>
        <taxon>Eukaryota</taxon>
        <taxon>Fungi</taxon>
        <taxon>Dikarya</taxon>
        <taxon>Ascomycota</taxon>
        <taxon>Pezizomycotina</taxon>
        <taxon>Sordariomycetes</taxon>
        <taxon>Hypocreomycetidae</taxon>
        <taxon>Hypocreales</taxon>
        <taxon>Hypocreaceae</taxon>
        <taxon>Trichoderma</taxon>
    </lineage>
</organism>
<evidence type="ECO:0000313" key="3">
    <source>
        <dbReference type="Proteomes" id="UP000801864"/>
    </source>
</evidence>